<dbReference type="PANTHER" id="PTHR42336">
    <property type="entry name" value="THIOREDOXIN DOMAIN-CONTAINING PROTEIN-RELATED"/>
    <property type="match status" value="1"/>
</dbReference>
<organism evidence="4 5">
    <name type="scientific">Purpureocillium lilacinum</name>
    <name type="common">Paecilomyces lilacinus</name>
    <dbReference type="NCBI Taxonomy" id="33203"/>
    <lineage>
        <taxon>Eukaryota</taxon>
        <taxon>Fungi</taxon>
        <taxon>Dikarya</taxon>
        <taxon>Ascomycota</taxon>
        <taxon>Pezizomycotina</taxon>
        <taxon>Sordariomycetes</taxon>
        <taxon>Hypocreomycetidae</taxon>
        <taxon>Hypocreales</taxon>
        <taxon>Ophiocordycipitaceae</taxon>
        <taxon>Purpureocillium</taxon>
    </lineage>
</organism>
<evidence type="ECO:0000256" key="1">
    <source>
        <dbReference type="SAM" id="MobiDB-lite"/>
    </source>
</evidence>
<evidence type="ECO:0000313" key="5">
    <source>
        <dbReference type="Proteomes" id="UP000245956"/>
    </source>
</evidence>
<dbReference type="AlphaFoldDB" id="A0A2U3E625"/>
<accession>A0A2U3E625</accession>
<dbReference type="Pfam" id="PF13911">
    <property type="entry name" value="AhpC-TSA_2"/>
    <property type="match status" value="1"/>
</dbReference>
<dbReference type="InterPro" id="IPR032801">
    <property type="entry name" value="PXL2A/B/C"/>
</dbReference>
<feature type="domain" description="Thioredoxin" evidence="2">
    <location>
        <begin position="59"/>
        <end position="227"/>
    </location>
</feature>
<gene>
    <name evidence="4" type="ORF">PCL_00080</name>
    <name evidence="3" type="ORF">Purlil1_5721</name>
</gene>
<comment type="caution">
    <text evidence="4">The sequence shown here is derived from an EMBL/GenBank/DDBJ whole genome shotgun (WGS) entry which is preliminary data.</text>
</comment>
<evidence type="ECO:0000313" key="6">
    <source>
        <dbReference type="Proteomes" id="UP001287286"/>
    </source>
</evidence>
<reference evidence="4 5" key="2">
    <citation type="journal article" date="2016" name="Front. Microbiol.">
        <title>Genome and transcriptome sequences reveal the specific parasitism of the nematophagous Purpureocillium lilacinum 36-1.</title>
        <authorList>
            <person name="Xie J."/>
            <person name="Li S."/>
            <person name="Mo C."/>
            <person name="Xiao X."/>
            <person name="Peng D."/>
            <person name="Wang G."/>
            <person name="Xiao Y."/>
        </authorList>
    </citation>
    <scope>NUCLEOTIDE SEQUENCE [LARGE SCALE GENOMIC DNA]</scope>
    <source>
        <strain evidence="4 5">36-1</strain>
    </source>
</reference>
<dbReference type="PROSITE" id="PS51352">
    <property type="entry name" value="THIOREDOXIN_2"/>
    <property type="match status" value="1"/>
</dbReference>
<feature type="compositionally biased region" description="Polar residues" evidence="1">
    <location>
        <begin position="21"/>
        <end position="36"/>
    </location>
</feature>
<dbReference type="Proteomes" id="UP001287286">
    <property type="component" value="Unassembled WGS sequence"/>
</dbReference>
<reference evidence="3" key="3">
    <citation type="submission" date="2023-11" db="EMBL/GenBank/DDBJ databases">
        <authorList>
            <person name="Beijen E."/>
            <person name="Ohm R.A."/>
        </authorList>
    </citation>
    <scope>NUCLEOTIDE SEQUENCE</scope>
    <source>
        <strain evidence="3">CBS 150709</strain>
    </source>
</reference>
<reference evidence="4" key="1">
    <citation type="submission" date="2015-05" db="EMBL/GenBank/DDBJ databases">
        <authorList>
            <person name="Wang D.B."/>
            <person name="Wang M."/>
        </authorList>
    </citation>
    <scope>NUCLEOTIDE SEQUENCE</scope>
    <source>
        <strain evidence="4">36-1</strain>
    </source>
</reference>
<dbReference type="CDD" id="cd02970">
    <property type="entry name" value="PRX_like2"/>
    <property type="match status" value="1"/>
</dbReference>
<proteinExistence type="predicted"/>
<sequence length="247" mass="26825">MVLRLPLPSISPLFTCAMPETTGTSPSSGDNTSAQPKSGFWAEIESLKTPAVKDVAPAPKVGSPAPSTAQIPLPDGRKTLVVFLRHCGCPFAEKTFKSLTAISDQHKDDLHCVAVSHSSAEATERWVPQVGGAWQTDVVVDEGRDVYAKWGLGLSSAWHAFNPFALYSVYRLGADEGIWNRPTESGSRWQTSGAFAVDADGTIRWAHVSSAANDLPDFNAALDALGIEPKDEQHDKHEKHHHHHHHK</sequence>
<evidence type="ECO:0000313" key="4">
    <source>
        <dbReference type="EMBL" id="PWI69936.1"/>
    </source>
</evidence>
<dbReference type="InterPro" id="IPR013766">
    <property type="entry name" value="Thioredoxin_domain"/>
</dbReference>
<dbReference type="EMBL" id="JAWRVI010000017">
    <property type="protein sequence ID" value="KAK4090095.1"/>
    <property type="molecule type" value="Genomic_DNA"/>
</dbReference>
<feature type="region of interest" description="Disordered" evidence="1">
    <location>
        <begin position="18"/>
        <end position="40"/>
    </location>
</feature>
<dbReference type="PANTHER" id="PTHR42336:SF2">
    <property type="entry name" value="THIOREDOXIN DOMAIN-CONTAINING PROTEIN"/>
    <property type="match status" value="1"/>
</dbReference>
<dbReference type="Proteomes" id="UP000245956">
    <property type="component" value="Unassembled WGS sequence"/>
</dbReference>
<dbReference type="InterPro" id="IPR036249">
    <property type="entry name" value="Thioredoxin-like_sf"/>
</dbReference>
<protein>
    <recommendedName>
        <fullName evidence="2">Thioredoxin domain-containing protein</fullName>
    </recommendedName>
</protein>
<keyword evidence="6" id="KW-1185">Reference proteome</keyword>
<dbReference type="SUPFAM" id="SSF52833">
    <property type="entry name" value="Thioredoxin-like"/>
    <property type="match status" value="1"/>
</dbReference>
<name>A0A2U3E625_PURLI</name>
<evidence type="ECO:0000259" key="2">
    <source>
        <dbReference type="PROSITE" id="PS51352"/>
    </source>
</evidence>
<dbReference type="Gene3D" id="3.40.30.10">
    <property type="entry name" value="Glutaredoxin"/>
    <property type="match status" value="1"/>
</dbReference>
<dbReference type="EMBL" id="LCWV01000010">
    <property type="protein sequence ID" value="PWI69936.1"/>
    <property type="molecule type" value="Genomic_DNA"/>
</dbReference>
<evidence type="ECO:0000313" key="3">
    <source>
        <dbReference type="EMBL" id="KAK4090095.1"/>
    </source>
</evidence>
<reference evidence="3 6" key="4">
    <citation type="journal article" date="2024" name="Microbiol. Resour. Announc.">
        <title>Genome annotations for the ascomycete fungi Trichoderma harzianum, Trichoderma aggressivum, and Purpureocillium lilacinum.</title>
        <authorList>
            <person name="Beijen E.P.W."/>
            <person name="Ohm R.A."/>
        </authorList>
    </citation>
    <scope>NUCLEOTIDE SEQUENCE [LARGE SCALE GENOMIC DNA]</scope>
    <source>
        <strain evidence="3 6">CBS 150709</strain>
    </source>
</reference>